<feature type="domain" description="Cyclic nucleotide-binding" evidence="4">
    <location>
        <begin position="11"/>
        <end position="131"/>
    </location>
</feature>
<dbReference type="InterPro" id="IPR014710">
    <property type="entry name" value="RmlC-like_jellyroll"/>
</dbReference>
<dbReference type="CDD" id="cd00038">
    <property type="entry name" value="CAP_ED"/>
    <property type="match status" value="1"/>
</dbReference>
<keyword evidence="6" id="KW-0418">Kinase</keyword>
<dbReference type="EMBL" id="FTPU01000002">
    <property type="protein sequence ID" value="SIT95535.1"/>
    <property type="molecule type" value="Genomic_DNA"/>
</dbReference>
<dbReference type="SUPFAM" id="SSF51206">
    <property type="entry name" value="cAMP-binding domain-like"/>
    <property type="match status" value="1"/>
</dbReference>
<evidence type="ECO:0000313" key="7">
    <source>
        <dbReference type="Proteomes" id="UP000187261"/>
    </source>
</evidence>
<dbReference type="GO" id="GO:0003677">
    <property type="term" value="F:DNA binding"/>
    <property type="evidence" value="ECO:0007669"/>
    <property type="project" value="UniProtKB-KW"/>
</dbReference>
<dbReference type="PROSITE" id="PS51063">
    <property type="entry name" value="HTH_CRP_2"/>
    <property type="match status" value="1"/>
</dbReference>
<name>A0A1U7PPJ9_9FLAO</name>
<keyword evidence="3" id="KW-0804">Transcription</keyword>
<evidence type="ECO:0000256" key="2">
    <source>
        <dbReference type="ARBA" id="ARBA00023125"/>
    </source>
</evidence>
<dbReference type="SUPFAM" id="SSF46785">
    <property type="entry name" value="Winged helix' DNA-binding domain"/>
    <property type="match status" value="1"/>
</dbReference>
<evidence type="ECO:0000259" key="4">
    <source>
        <dbReference type="PROSITE" id="PS50042"/>
    </source>
</evidence>
<dbReference type="PANTHER" id="PTHR24567:SF26">
    <property type="entry name" value="REGULATORY PROTEIN YEIL"/>
    <property type="match status" value="1"/>
</dbReference>
<dbReference type="PROSITE" id="PS50042">
    <property type="entry name" value="CNMP_BINDING_3"/>
    <property type="match status" value="1"/>
</dbReference>
<evidence type="ECO:0000256" key="1">
    <source>
        <dbReference type="ARBA" id="ARBA00023015"/>
    </source>
</evidence>
<sequence>MSEKRNISNKLFAELRNRFSNEINSSFEIRTFKKGEFIYRKGNKPKGMYFMKYGWVKIFRGGNEGDEVILRMLGHNEFIGYVSLVKDTPYPDNAQALEYCELYFFPRNVFLTLIHENYDFTRSIIQMLCNEIRSSEKKIVNLHSKKIDSRLATLLLDLEQASENSPVHDDSLIRLPKKDLAKIINISPETLSRYLTRFQEFGLIKSINGMIELLRKDKLFKISNMND</sequence>
<organism evidence="6 7">
    <name type="scientific">Epilithonimonas bovis DSM 19482</name>
    <dbReference type="NCBI Taxonomy" id="1121284"/>
    <lineage>
        <taxon>Bacteria</taxon>
        <taxon>Pseudomonadati</taxon>
        <taxon>Bacteroidota</taxon>
        <taxon>Flavobacteriia</taxon>
        <taxon>Flavobacteriales</taxon>
        <taxon>Weeksellaceae</taxon>
        <taxon>Chryseobacterium group</taxon>
        <taxon>Epilithonimonas</taxon>
    </lineage>
</organism>
<evidence type="ECO:0000256" key="3">
    <source>
        <dbReference type="ARBA" id="ARBA00023163"/>
    </source>
</evidence>
<dbReference type="Pfam" id="PF00027">
    <property type="entry name" value="cNMP_binding"/>
    <property type="match status" value="1"/>
</dbReference>
<dbReference type="GO" id="GO:0003700">
    <property type="term" value="F:DNA-binding transcription factor activity"/>
    <property type="evidence" value="ECO:0007669"/>
    <property type="project" value="TreeGrafter"/>
</dbReference>
<dbReference type="Pfam" id="PF13545">
    <property type="entry name" value="HTH_Crp_2"/>
    <property type="match status" value="1"/>
</dbReference>
<dbReference type="AlphaFoldDB" id="A0A1U7PPJ9"/>
<dbReference type="InterPro" id="IPR036390">
    <property type="entry name" value="WH_DNA-bd_sf"/>
</dbReference>
<keyword evidence="7" id="KW-1185">Reference proteome</keyword>
<feature type="domain" description="HTH crp-type" evidence="5">
    <location>
        <begin position="145"/>
        <end position="217"/>
    </location>
</feature>
<dbReference type="Proteomes" id="UP000187261">
    <property type="component" value="Unassembled WGS sequence"/>
</dbReference>
<keyword evidence="2" id="KW-0238">DNA-binding</keyword>
<dbReference type="InterPro" id="IPR018490">
    <property type="entry name" value="cNMP-bd_dom_sf"/>
</dbReference>
<dbReference type="OrthoDB" id="9127033at2"/>
<reference evidence="7" key="1">
    <citation type="submission" date="2016-10" db="EMBL/GenBank/DDBJ databases">
        <authorList>
            <person name="Varghese N."/>
            <person name="Submissions S."/>
        </authorList>
    </citation>
    <scope>NUCLEOTIDE SEQUENCE [LARGE SCALE GENOMIC DNA]</scope>
    <source>
        <strain evidence="7">DSM 19482</strain>
    </source>
</reference>
<dbReference type="InterPro" id="IPR036388">
    <property type="entry name" value="WH-like_DNA-bd_sf"/>
</dbReference>
<gene>
    <name evidence="6" type="ORF">SAMN05660493_00182</name>
</gene>
<dbReference type="InterPro" id="IPR012318">
    <property type="entry name" value="HTH_CRP"/>
</dbReference>
<protein>
    <submittedName>
        <fullName evidence="6">cAMP-binding domain of CRP or a regulatory subunit of cAMP-dependent protein kinases</fullName>
    </submittedName>
</protein>
<dbReference type="SMART" id="SM00100">
    <property type="entry name" value="cNMP"/>
    <property type="match status" value="1"/>
</dbReference>
<proteinExistence type="predicted"/>
<dbReference type="GO" id="GO:0016301">
    <property type="term" value="F:kinase activity"/>
    <property type="evidence" value="ECO:0007669"/>
    <property type="project" value="UniProtKB-KW"/>
</dbReference>
<evidence type="ECO:0000259" key="5">
    <source>
        <dbReference type="PROSITE" id="PS51063"/>
    </source>
</evidence>
<dbReference type="Gene3D" id="1.10.10.10">
    <property type="entry name" value="Winged helix-like DNA-binding domain superfamily/Winged helix DNA-binding domain"/>
    <property type="match status" value="1"/>
</dbReference>
<dbReference type="GO" id="GO:0005829">
    <property type="term" value="C:cytosol"/>
    <property type="evidence" value="ECO:0007669"/>
    <property type="project" value="TreeGrafter"/>
</dbReference>
<dbReference type="RefSeq" id="WP_143745918.1">
    <property type="nucleotide sequence ID" value="NZ_FTPU01000002.1"/>
</dbReference>
<dbReference type="InterPro" id="IPR050397">
    <property type="entry name" value="Env_Response_Regulators"/>
</dbReference>
<dbReference type="InterPro" id="IPR000595">
    <property type="entry name" value="cNMP-bd_dom"/>
</dbReference>
<keyword evidence="1" id="KW-0805">Transcription regulation</keyword>
<keyword evidence="6" id="KW-0808">Transferase</keyword>
<dbReference type="STRING" id="1121284.SAMN05660493_00182"/>
<accession>A0A1U7PPJ9</accession>
<evidence type="ECO:0000313" key="6">
    <source>
        <dbReference type="EMBL" id="SIT95535.1"/>
    </source>
</evidence>
<dbReference type="Gene3D" id="2.60.120.10">
    <property type="entry name" value="Jelly Rolls"/>
    <property type="match status" value="1"/>
</dbReference>
<dbReference type="PANTHER" id="PTHR24567">
    <property type="entry name" value="CRP FAMILY TRANSCRIPTIONAL REGULATORY PROTEIN"/>
    <property type="match status" value="1"/>
</dbReference>
<dbReference type="SMART" id="SM00419">
    <property type="entry name" value="HTH_CRP"/>
    <property type="match status" value="1"/>
</dbReference>